<feature type="signal peptide" evidence="1">
    <location>
        <begin position="1"/>
        <end position="22"/>
    </location>
</feature>
<evidence type="ECO:0000313" key="2">
    <source>
        <dbReference type="EMBL" id="QDZ07539.1"/>
    </source>
</evidence>
<accession>A0A5B8LI93</accession>
<organism evidence="2 3">
    <name type="scientific">Sphingomonas panacisoli</name>
    <dbReference type="NCBI Taxonomy" id="1813879"/>
    <lineage>
        <taxon>Bacteria</taxon>
        <taxon>Pseudomonadati</taxon>
        <taxon>Pseudomonadota</taxon>
        <taxon>Alphaproteobacteria</taxon>
        <taxon>Sphingomonadales</taxon>
        <taxon>Sphingomonadaceae</taxon>
        <taxon>Sphingomonas</taxon>
    </lineage>
</organism>
<evidence type="ECO:0000256" key="1">
    <source>
        <dbReference type="SAM" id="SignalP"/>
    </source>
</evidence>
<dbReference type="OrthoDB" id="7594050at2"/>
<keyword evidence="1" id="KW-0732">Signal</keyword>
<dbReference type="EMBL" id="CP042306">
    <property type="protein sequence ID" value="QDZ07539.1"/>
    <property type="molecule type" value="Genomic_DNA"/>
</dbReference>
<feature type="chain" id="PRO_5022794317" evidence="1">
    <location>
        <begin position="23"/>
        <end position="178"/>
    </location>
</feature>
<name>A0A5B8LI93_9SPHN</name>
<dbReference type="RefSeq" id="WP_146571102.1">
    <property type="nucleotide sequence ID" value="NZ_CP042306.1"/>
</dbReference>
<reference evidence="2 3" key="1">
    <citation type="submission" date="2019-07" db="EMBL/GenBank/DDBJ databases">
        <title>Full genome sequence of Sphingomonas sp. 4R-6-7(HKS19).</title>
        <authorList>
            <person name="Im W.-T."/>
        </authorList>
    </citation>
    <scope>NUCLEOTIDE SEQUENCE [LARGE SCALE GENOMIC DNA]</scope>
    <source>
        <strain evidence="2 3">HKS19</strain>
    </source>
</reference>
<dbReference type="KEGG" id="spai:FPZ24_08610"/>
<dbReference type="AlphaFoldDB" id="A0A5B8LI93"/>
<evidence type="ECO:0000313" key="3">
    <source>
        <dbReference type="Proteomes" id="UP000315673"/>
    </source>
</evidence>
<protein>
    <submittedName>
        <fullName evidence="2">Uncharacterized protein</fullName>
    </submittedName>
</protein>
<sequence>MNKTMRATIALWMGMAATTAQAAETKPCLTDAEAQSVFLALAPDTIRAVATKCTPSLPETATLRSGLAAFVAPYDAAATAAWATALPVIGKMAGPDMKGMDPAALKPMMGPMVGAMASEKLKPADCLTIERAVSLVAPLPPANVAGLAALAAASGTKGGKGPFAICPAATAAMPPAPK</sequence>
<gene>
    <name evidence="2" type="ORF">FPZ24_08610</name>
</gene>
<keyword evidence="3" id="KW-1185">Reference proteome</keyword>
<proteinExistence type="predicted"/>
<dbReference type="Proteomes" id="UP000315673">
    <property type="component" value="Chromosome"/>
</dbReference>